<dbReference type="EMBL" id="RXGB01010751">
    <property type="protein sequence ID" value="TMW83733.1"/>
    <property type="molecule type" value="Genomic_DNA"/>
</dbReference>
<comment type="caution">
    <text evidence="2">The sequence shown here is derived from an EMBL/GenBank/DDBJ whole genome shotgun (WGS) entry which is preliminary data.</text>
</comment>
<feature type="compositionally biased region" description="Basic residues" evidence="1">
    <location>
        <begin position="99"/>
        <end position="109"/>
    </location>
</feature>
<protein>
    <submittedName>
        <fullName evidence="2">Uncharacterized protein</fullName>
    </submittedName>
</protein>
<feature type="region of interest" description="Disordered" evidence="1">
    <location>
        <begin position="87"/>
        <end position="120"/>
    </location>
</feature>
<sequence length="120" mass="13330">MTVKVPQENTVKSMKCSIAWNSDEENKDYFSSRRRMVGMGVLHTQGGATIINPGMLSKRFRNVKPSAVVTGDIRHIPTCGVKWKGKQAMTSSQLEKMRGGKQMKTRSKAAHFSQESSNAI</sequence>
<organism evidence="2">
    <name type="scientific">Solanum chilense</name>
    <name type="common">Tomato</name>
    <name type="synonym">Lycopersicon chilense</name>
    <dbReference type="NCBI Taxonomy" id="4083"/>
    <lineage>
        <taxon>Eukaryota</taxon>
        <taxon>Viridiplantae</taxon>
        <taxon>Streptophyta</taxon>
        <taxon>Embryophyta</taxon>
        <taxon>Tracheophyta</taxon>
        <taxon>Spermatophyta</taxon>
        <taxon>Magnoliopsida</taxon>
        <taxon>eudicotyledons</taxon>
        <taxon>Gunneridae</taxon>
        <taxon>Pentapetalae</taxon>
        <taxon>asterids</taxon>
        <taxon>lamiids</taxon>
        <taxon>Solanales</taxon>
        <taxon>Solanaceae</taxon>
        <taxon>Solanoideae</taxon>
        <taxon>Solaneae</taxon>
        <taxon>Solanum</taxon>
        <taxon>Solanum subgen. Lycopersicon</taxon>
    </lineage>
</organism>
<evidence type="ECO:0000313" key="2">
    <source>
        <dbReference type="EMBL" id="TMW83733.1"/>
    </source>
</evidence>
<gene>
    <name evidence="2" type="ORF">EJD97_000868</name>
</gene>
<accession>A0A6N2AVD1</accession>
<evidence type="ECO:0000256" key="1">
    <source>
        <dbReference type="SAM" id="MobiDB-lite"/>
    </source>
</evidence>
<proteinExistence type="predicted"/>
<dbReference type="AlphaFoldDB" id="A0A6N2AVD1"/>
<reference evidence="2" key="1">
    <citation type="submission" date="2019-05" db="EMBL/GenBank/DDBJ databases">
        <title>The de novo reference genome and transcriptome assemblies of the wild tomato species Solanum chilense.</title>
        <authorList>
            <person name="Stam R."/>
            <person name="Nosenko T."/>
            <person name="Hoerger A.C."/>
            <person name="Stephan W."/>
            <person name="Seidel M.A."/>
            <person name="Kuhn J.M.M."/>
            <person name="Haberer G."/>
            <person name="Tellier A."/>
        </authorList>
    </citation>
    <scope>NUCLEOTIDE SEQUENCE</scope>
    <source>
        <tissue evidence="2">Mature leaves</tissue>
    </source>
</reference>
<name>A0A6N2AVD1_SOLCI</name>